<dbReference type="EMBL" id="KL198161">
    <property type="protein sequence ID" value="KDQ06022.1"/>
    <property type="molecule type" value="Genomic_DNA"/>
</dbReference>
<gene>
    <name evidence="1" type="ORF">BOTBODRAFT_121980</name>
</gene>
<sequence length="175" mass="20087">MRYLHRSGVAGGGAPRRSKLALDQYGCTWKDLDEAQKKKVVKEESAQYVWINRHDLLAVFSVNCKKHVLTYTDPSACGESQPCDSCADVLDDKRFRNALHRKMPSEDHMRFAPAQYRPELLGTIWSMQTGVRQLVEMHKDDDIYLAFARMAISGDLKGHDALLSLVEFEVRRFQR</sequence>
<feature type="non-terminal residue" evidence="1">
    <location>
        <position position="175"/>
    </location>
</feature>
<keyword evidence="2" id="KW-1185">Reference proteome</keyword>
<accession>A0A067M2B3</accession>
<evidence type="ECO:0000313" key="1">
    <source>
        <dbReference type="EMBL" id="KDQ06022.1"/>
    </source>
</evidence>
<proteinExistence type="predicted"/>
<evidence type="ECO:0000313" key="2">
    <source>
        <dbReference type="Proteomes" id="UP000027195"/>
    </source>
</evidence>
<protein>
    <submittedName>
        <fullName evidence="1">Uncharacterized protein</fullName>
    </submittedName>
</protein>
<dbReference type="InParanoid" id="A0A067M2B3"/>
<dbReference type="Proteomes" id="UP000027195">
    <property type="component" value="Unassembled WGS sequence"/>
</dbReference>
<dbReference type="AlphaFoldDB" id="A0A067M2B3"/>
<reference evidence="2" key="1">
    <citation type="journal article" date="2014" name="Proc. Natl. Acad. Sci. U.S.A.">
        <title>Extensive sampling of basidiomycete genomes demonstrates inadequacy of the white-rot/brown-rot paradigm for wood decay fungi.</title>
        <authorList>
            <person name="Riley R."/>
            <person name="Salamov A.A."/>
            <person name="Brown D.W."/>
            <person name="Nagy L.G."/>
            <person name="Floudas D."/>
            <person name="Held B.W."/>
            <person name="Levasseur A."/>
            <person name="Lombard V."/>
            <person name="Morin E."/>
            <person name="Otillar R."/>
            <person name="Lindquist E.A."/>
            <person name="Sun H."/>
            <person name="LaButti K.M."/>
            <person name="Schmutz J."/>
            <person name="Jabbour D."/>
            <person name="Luo H."/>
            <person name="Baker S.E."/>
            <person name="Pisabarro A.G."/>
            <person name="Walton J.D."/>
            <person name="Blanchette R.A."/>
            <person name="Henrissat B."/>
            <person name="Martin F."/>
            <person name="Cullen D."/>
            <person name="Hibbett D.S."/>
            <person name="Grigoriev I.V."/>
        </authorList>
    </citation>
    <scope>NUCLEOTIDE SEQUENCE [LARGE SCALE GENOMIC DNA]</scope>
    <source>
        <strain evidence="2">FD-172 SS1</strain>
    </source>
</reference>
<dbReference type="HOGENOM" id="CLU_106372_0_0_1"/>
<organism evidence="1 2">
    <name type="scientific">Botryobasidium botryosum (strain FD-172 SS1)</name>
    <dbReference type="NCBI Taxonomy" id="930990"/>
    <lineage>
        <taxon>Eukaryota</taxon>
        <taxon>Fungi</taxon>
        <taxon>Dikarya</taxon>
        <taxon>Basidiomycota</taxon>
        <taxon>Agaricomycotina</taxon>
        <taxon>Agaricomycetes</taxon>
        <taxon>Cantharellales</taxon>
        <taxon>Botryobasidiaceae</taxon>
        <taxon>Botryobasidium</taxon>
    </lineage>
</organism>
<name>A0A067M2B3_BOTB1</name>
<dbReference type="OrthoDB" id="3268677at2759"/>